<organism evidence="1 2">
    <name type="scientific">Allofrancisella frigidaquae</name>
    <dbReference type="NCBI Taxonomy" id="1085644"/>
    <lineage>
        <taxon>Bacteria</taxon>
        <taxon>Pseudomonadati</taxon>
        <taxon>Pseudomonadota</taxon>
        <taxon>Gammaproteobacteria</taxon>
        <taxon>Thiotrichales</taxon>
        <taxon>Francisellaceae</taxon>
        <taxon>Allofrancisella</taxon>
    </lineage>
</organism>
<gene>
    <name evidence="1" type="ORF">E3E15_07230</name>
</gene>
<proteinExistence type="predicted"/>
<reference evidence="1 2" key="1">
    <citation type="submission" date="2019-03" db="EMBL/GenBank/DDBJ databases">
        <title>Complete Genome Sequence of Allofrancisella frigidaquae Strain SYSU 10HL1970 Isolated from Water-Cooling Systems in China.</title>
        <authorList>
            <person name="Ohrman C."/>
            <person name="Uneklint I."/>
            <person name="Sjodin A."/>
        </authorList>
    </citation>
    <scope>NUCLEOTIDE SEQUENCE [LARGE SCALE GENOMIC DNA]</scope>
    <source>
        <strain evidence="1 2">SYSU 10HL1970</strain>
    </source>
</reference>
<protein>
    <submittedName>
        <fullName evidence="1">Uncharacterized protein</fullName>
    </submittedName>
</protein>
<dbReference type="EMBL" id="CP038017">
    <property type="protein sequence ID" value="QIV95147.1"/>
    <property type="molecule type" value="Genomic_DNA"/>
</dbReference>
<dbReference type="KEGG" id="afri:E3E15_07230"/>
<keyword evidence="2" id="KW-1185">Reference proteome</keyword>
<accession>A0A6M3HVC3</accession>
<name>A0A6M3HVC3_9GAMM</name>
<dbReference type="AlphaFoldDB" id="A0A6M3HVC3"/>
<evidence type="ECO:0000313" key="2">
    <source>
        <dbReference type="Proteomes" id="UP000503320"/>
    </source>
</evidence>
<dbReference type="Proteomes" id="UP000503320">
    <property type="component" value="Chromosome"/>
</dbReference>
<evidence type="ECO:0000313" key="1">
    <source>
        <dbReference type="EMBL" id="QIV95147.1"/>
    </source>
</evidence>
<dbReference type="RefSeq" id="WP_172107130.1">
    <property type="nucleotide sequence ID" value="NZ_CP038017.1"/>
</dbReference>
<sequence length="513" mass="56976">MDIDDLMNEMMDSYEEKLLDRNEKIIINKQSVRERLKVTPTNIDKSMLLTFVSPESLKYAFLDGIQQYNSYFNIQINYGEIAKIAKRLNKSEHYVSTAGLQAAAEWNRLMSSADDSKRILSVLQTFLEYQGAYAEAGYNTETLQYSRAFDWKSEQTSKLDSKGNSIKKRHMSSESLVSMSTFVYMAVLHQATIFRGLNNKLNLYMIAAASNPPDTGSRPFQGVGAMIAKFITGRTNSGNSLFLSEGDESELDMVSLPESEKILAGLAYLLSKTPEGAKVLGSIISGDRLKQFSELGKKLASSNNLTQPNINKDAGLSENMIKNAGKYLALITQGISDYVSKVTNRVGQTDHFNLQLGLTAGNISMALKPLGYIPVLGGTIESYFNTILGGLADKKTYGVLEPHGVDGRVRAFLFGNACKNFAMHVRKTQQYLTSSHNKNRTGLQFGQLNKKSLLLAIDCFHNTYKDCLNIMPNKKGSLGTMLRMHANPDVDLMNGNLPDIDQAAMNKYVQQRL</sequence>